<name>A0ABV7XAM6_9SPHN</name>
<feature type="transmembrane region" description="Helical" evidence="1">
    <location>
        <begin position="110"/>
        <end position="136"/>
    </location>
</feature>
<dbReference type="Proteomes" id="UP001595615">
    <property type="component" value="Unassembled WGS sequence"/>
</dbReference>
<protein>
    <submittedName>
        <fullName evidence="2">Uncharacterized protein</fullName>
    </submittedName>
</protein>
<proteinExistence type="predicted"/>
<evidence type="ECO:0000256" key="1">
    <source>
        <dbReference type="SAM" id="Phobius"/>
    </source>
</evidence>
<comment type="caution">
    <text evidence="2">The sequence shown here is derived from an EMBL/GenBank/DDBJ whole genome shotgun (WGS) entry which is preliminary data.</text>
</comment>
<keyword evidence="3" id="KW-1185">Reference proteome</keyword>
<gene>
    <name evidence="2" type="ORF">ACFOMD_06935</name>
</gene>
<evidence type="ECO:0000313" key="3">
    <source>
        <dbReference type="Proteomes" id="UP001595615"/>
    </source>
</evidence>
<sequence>MMDAQTFRFDDRPADLVTGLSQTPARETPPPLFELPSVIFAAMAVAYLLFIAAMLFSFGSGAGMPLLLGIVGFYLLMYLGTPAVLAHLGLHRRATPFRGIDTPGGRMSPGAVLGQVLVVPACVAGFGFAIGVIVALL</sequence>
<dbReference type="EMBL" id="JBHRXV010000004">
    <property type="protein sequence ID" value="MFC3712297.1"/>
    <property type="molecule type" value="Genomic_DNA"/>
</dbReference>
<reference evidence="3" key="1">
    <citation type="journal article" date="2019" name="Int. J. Syst. Evol. Microbiol.">
        <title>The Global Catalogue of Microorganisms (GCM) 10K type strain sequencing project: providing services to taxonomists for standard genome sequencing and annotation.</title>
        <authorList>
            <consortium name="The Broad Institute Genomics Platform"/>
            <consortium name="The Broad Institute Genome Sequencing Center for Infectious Disease"/>
            <person name="Wu L."/>
            <person name="Ma J."/>
        </authorList>
    </citation>
    <scope>NUCLEOTIDE SEQUENCE [LARGE SCALE GENOMIC DNA]</scope>
    <source>
        <strain evidence="3">KCTC 42644</strain>
    </source>
</reference>
<dbReference type="RefSeq" id="WP_380858890.1">
    <property type="nucleotide sequence ID" value="NZ_JBHRXV010000004.1"/>
</dbReference>
<evidence type="ECO:0000313" key="2">
    <source>
        <dbReference type="EMBL" id="MFC3712297.1"/>
    </source>
</evidence>
<keyword evidence="1" id="KW-1133">Transmembrane helix</keyword>
<feature type="transmembrane region" description="Helical" evidence="1">
    <location>
        <begin position="38"/>
        <end position="59"/>
    </location>
</feature>
<organism evidence="2 3">
    <name type="scientific">Sphingoaurantiacus capsulatus</name>
    <dbReference type="NCBI Taxonomy" id="1771310"/>
    <lineage>
        <taxon>Bacteria</taxon>
        <taxon>Pseudomonadati</taxon>
        <taxon>Pseudomonadota</taxon>
        <taxon>Alphaproteobacteria</taxon>
        <taxon>Sphingomonadales</taxon>
        <taxon>Sphingosinicellaceae</taxon>
        <taxon>Sphingoaurantiacus</taxon>
    </lineage>
</organism>
<feature type="transmembrane region" description="Helical" evidence="1">
    <location>
        <begin position="66"/>
        <end position="90"/>
    </location>
</feature>
<keyword evidence="1" id="KW-0472">Membrane</keyword>
<accession>A0ABV7XAM6</accession>
<keyword evidence="1" id="KW-0812">Transmembrane</keyword>